<accession>A0A2W5N3T7</accession>
<dbReference type="InterPro" id="IPR019079">
    <property type="entry name" value="Capsule_synth_CapA"/>
</dbReference>
<dbReference type="AlphaFoldDB" id="A0A2W5N3T7"/>
<dbReference type="InterPro" id="IPR052169">
    <property type="entry name" value="CW_Biosynth-Accessory"/>
</dbReference>
<dbReference type="Pfam" id="PF09587">
    <property type="entry name" value="PGA_cap"/>
    <property type="match status" value="1"/>
</dbReference>
<dbReference type="InterPro" id="IPR029052">
    <property type="entry name" value="Metallo-depent_PP-like"/>
</dbReference>
<name>A0A2W5N3T7_RHOSU</name>
<dbReference type="SUPFAM" id="SSF56300">
    <property type="entry name" value="Metallo-dependent phosphatases"/>
    <property type="match status" value="1"/>
</dbReference>
<dbReference type="Gene3D" id="3.60.21.10">
    <property type="match status" value="1"/>
</dbReference>
<comment type="caution">
    <text evidence="3">The sequence shown here is derived from an EMBL/GenBank/DDBJ whole genome shotgun (WGS) entry which is preliminary data.</text>
</comment>
<comment type="similarity">
    <text evidence="1">Belongs to the CapA family.</text>
</comment>
<dbReference type="PANTHER" id="PTHR33393:SF13">
    <property type="entry name" value="PGA BIOSYNTHESIS PROTEIN CAPA"/>
    <property type="match status" value="1"/>
</dbReference>
<evidence type="ECO:0000313" key="3">
    <source>
        <dbReference type="EMBL" id="PZQ47029.1"/>
    </source>
</evidence>
<evidence type="ECO:0000256" key="1">
    <source>
        <dbReference type="ARBA" id="ARBA00005662"/>
    </source>
</evidence>
<evidence type="ECO:0000259" key="2">
    <source>
        <dbReference type="SMART" id="SM00854"/>
    </source>
</evidence>
<gene>
    <name evidence="3" type="ORF">DI556_18760</name>
</gene>
<reference evidence="3 4" key="1">
    <citation type="submission" date="2017-08" db="EMBL/GenBank/DDBJ databases">
        <title>Infants hospitalized years apart are colonized by the same room-sourced microbial strains.</title>
        <authorList>
            <person name="Brooks B."/>
            <person name="Olm M.R."/>
            <person name="Firek B.A."/>
            <person name="Baker R."/>
            <person name="Thomas B.C."/>
            <person name="Morowitz M.J."/>
            <person name="Banfield J.F."/>
        </authorList>
    </citation>
    <scope>NUCLEOTIDE SEQUENCE [LARGE SCALE GENOMIC DNA]</scope>
    <source>
        <strain evidence="3">S2_005_002_R2_34</strain>
    </source>
</reference>
<sequence>MRDAGQSDQIPAGHLWRPLDLQVDGDQVSGPVLALTGDIIPIRRLAAPPEGFAALCGRLAAAEAAIGNFEIALVEGGAPLEKLMTIKGDPALAADLPLLGLDLVTLANNHVPDYGLDGMRATRALIEGAGLATIGFGETLAEARRPHVIVAGGRRIGVVAFTCLTPTGSTAAADRPGLSAIRVRTGYEIDPWYQMEEPGDPSVIRIRTHPVPEDLDTALAWVAEARRGCDMLVVTIHWGFGSGDDLAEYQEPLGRALIDAGADVVHGHHPHAIHPVAFHRRKPILFGLGTFVGQQVLLPASETARAMWARMSPDGMIAEIGLDDGSLRLVPHRLAEDRLARPATPGAAAEIADRLARLSAPFGTRIRLEADGTTLVAEPPACANRDGCARPCAAA</sequence>
<dbReference type="EMBL" id="QFPW01000019">
    <property type="protein sequence ID" value="PZQ47029.1"/>
    <property type="molecule type" value="Genomic_DNA"/>
</dbReference>
<feature type="domain" description="Capsule synthesis protein CapA" evidence="2">
    <location>
        <begin position="32"/>
        <end position="295"/>
    </location>
</feature>
<evidence type="ECO:0000313" key="4">
    <source>
        <dbReference type="Proteomes" id="UP000249185"/>
    </source>
</evidence>
<protein>
    <recommendedName>
        <fullName evidence="2">Capsule synthesis protein CapA domain-containing protein</fullName>
    </recommendedName>
</protein>
<dbReference type="PANTHER" id="PTHR33393">
    <property type="entry name" value="POLYGLUTAMINE SYNTHESIS ACCESSORY PROTEIN RV0574C-RELATED"/>
    <property type="match status" value="1"/>
</dbReference>
<dbReference type="Proteomes" id="UP000249185">
    <property type="component" value="Unassembled WGS sequence"/>
</dbReference>
<dbReference type="CDD" id="cd07381">
    <property type="entry name" value="MPP_CapA"/>
    <property type="match status" value="1"/>
</dbReference>
<organism evidence="3 4">
    <name type="scientific">Rhodovulum sulfidophilum</name>
    <name type="common">Rhodobacter sulfidophilus</name>
    <dbReference type="NCBI Taxonomy" id="35806"/>
    <lineage>
        <taxon>Bacteria</taxon>
        <taxon>Pseudomonadati</taxon>
        <taxon>Pseudomonadota</taxon>
        <taxon>Alphaproteobacteria</taxon>
        <taxon>Rhodobacterales</taxon>
        <taxon>Paracoccaceae</taxon>
        <taxon>Rhodovulum</taxon>
    </lineage>
</organism>
<dbReference type="SMART" id="SM00854">
    <property type="entry name" value="PGA_cap"/>
    <property type="match status" value="1"/>
</dbReference>
<proteinExistence type="inferred from homology"/>